<reference evidence="1" key="1">
    <citation type="journal article" date="2021" name="Proc. Natl. Acad. Sci. U.S.A.">
        <title>A Catalog of Tens of Thousands of Viruses from Human Metagenomes Reveals Hidden Associations with Chronic Diseases.</title>
        <authorList>
            <person name="Tisza M.J."/>
            <person name="Buck C.B."/>
        </authorList>
    </citation>
    <scope>NUCLEOTIDE SEQUENCE</scope>
    <source>
        <strain evidence="1">CtKNZ79</strain>
    </source>
</reference>
<sequence length="181" mass="19929">MATLNVFITNLGAYAAGELRGEWLGLPASEAERKAAWERIGAPEEVFFTDYEAEDVPGIESKLGEFESLDKLEELAEALEDMDEQERLTLAAVIEAGMACFARDAAGLLELCEEVQDGAYTLIEGVDNVEDLGWYYAEETGAIDELPQWARGYFDYEAYGRDISIEACGEFVGAGWVEKTA</sequence>
<dbReference type="InterPro" id="IPR041893">
    <property type="entry name" value="ArdA_dom3"/>
</dbReference>
<dbReference type="InterPro" id="IPR041895">
    <property type="entry name" value="ArdA_dom1"/>
</dbReference>
<accession>A0A8S5U9F8</accession>
<dbReference type="Pfam" id="PF07275">
    <property type="entry name" value="ArdA"/>
    <property type="match status" value="1"/>
</dbReference>
<evidence type="ECO:0000313" key="1">
    <source>
        <dbReference type="EMBL" id="DAF91096.1"/>
    </source>
</evidence>
<proteinExistence type="predicted"/>
<organism evidence="1">
    <name type="scientific">Siphoviridae sp. ctKNZ79</name>
    <dbReference type="NCBI Taxonomy" id="2825440"/>
    <lineage>
        <taxon>Viruses</taxon>
        <taxon>Duplodnaviria</taxon>
        <taxon>Heunggongvirae</taxon>
        <taxon>Uroviricota</taxon>
        <taxon>Caudoviricetes</taxon>
    </lineage>
</organism>
<protein>
    <submittedName>
        <fullName evidence="1">Antirestriction protein</fullName>
    </submittedName>
</protein>
<name>A0A8S5U9F8_9CAUD</name>
<dbReference type="Gene3D" id="3.10.20.480">
    <property type="entry name" value="Antirestriction protein ArdA, domain 1"/>
    <property type="match status" value="1"/>
</dbReference>
<dbReference type="InterPro" id="IPR009899">
    <property type="entry name" value="ArdA"/>
</dbReference>
<dbReference type="Gene3D" id="1.10.10.1190">
    <property type="entry name" value="Antirestriction protein ArdA, domain 3"/>
    <property type="match status" value="1"/>
</dbReference>
<dbReference type="EMBL" id="BK016045">
    <property type="protein sequence ID" value="DAF91096.1"/>
    <property type="molecule type" value="Genomic_DNA"/>
</dbReference>